<sequence>MDSQKISQLVENRELYPITDIGGELNFIFKSSLFWRPTYLAQSAWLEHIPFAFWLVDTLRPRNIVELGTHYGSSYFSFCQAVSKLDLETCCFAVDTWGGDEHAGLYGEEVYRQVSEYNQQHYSGFSTLIRSTFDQALEHFSQGSIDLLHIDGLHTFEAVRHDFESWLPKLSERAVVIMHDTNVRERGFGVFQLLDELKRQYPHFEFAHGHGLGIVGVGCEQSPELNNLYKISENARVTKQVQDIFCRLGQSCSESWENSLLKRQLSTQQDDIQAERQLLVEQQALERGRLAERITAQHNSILEMEKQLAHAQVQSDELSFAQQHINSLTSEVALLQEQLNEAQTNLSVWSQERIQANDELHTALHQLEQQQSRITSQEQARHQLEQQVNTLTLQLSEETQRASHLTLALSKSNRALSEHSRQITELQLQLEQALHVQDTQVRTLAERDNMVNLLQQQANALQQQLDGEQQTKNQLQHAYGLLEAQHDTLGLEYDALKKVSANLQQQLEEGQLVQQTLQQSIDEQTLALAAASKQCDELTQLIAVRESNIASQSDVMAAQQAEYKQLTEALSALQQQLAVEQTTHQQQISERDLALAERFSETVALTRLLEERKQIITELEIEKQLLTTKLSGVEQQLRAEQESLQQAQSALLSAAKEKQHQLDELESVLNERYSEIATLTRWLEERDQALLSAASEQQQTNETYRAQQQAWKEEKEALIREQTLLQSQQSVLQDQVRELTTLNGRLEANIAERFQELAVMTRHMEQLSCELKQKERQLNRAKERAQNLKRTVSWKITAPVRALGRTFKETPSRTTATESAAERIAASGLFDELWYQHRYPEVADTGLSALEHFISVGADKGYSPSEQFDTRWYLQTYPDVAQGGINPLLHYIMYGKFEQRSCLPVNKGE</sequence>
<accession>A0A376Y2W6</accession>
<evidence type="ECO:0000313" key="3">
    <source>
        <dbReference type="EMBL" id="STJ78675.1"/>
    </source>
</evidence>
<keyword evidence="1" id="KW-0489">Methyltransferase</keyword>
<proteinExistence type="predicted"/>
<dbReference type="Proteomes" id="UP000254785">
    <property type="component" value="Unassembled WGS sequence"/>
</dbReference>
<evidence type="ECO:0000313" key="4">
    <source>
        <dbReference type="Proteomes" id="UP000254785"/>
    </source>
</evidence>
<dbReference type="GO" id="GO:0032259">
    <property type="term" value="P:methylation"/>
    <property type="evidence" value="ECO:0007669"/>
    <property type="project" value="UniProtKB-KW"/>
</dbReference>
<gene>
    <name evidence="3" type="ORF">NCTC9117_01219</name>
</gene>
<dbReference type="Gene3D" id="3.40.50.150">
    <property type="entry name" value="Vaccinia Virus protein VP39"/>
    <property type="match status" value="1"/>
</dbReference>
<organism evidence="3 4">
    <name type="scientific">Escherichia coli</name>
    <dbReference type="NCBI Taxonomy" id="562"/>
    <lineage>
        <taxon>Bacteria</taxon>
        <taxon>Pseudomonadati</taxon>
        <taxon>Pseudomonadota</taxon>
        <taxon>Gammaproteobacteria</taxon>
        <taxon>Enterobacterales</taxon>
        <taxon>Enterobacteriaceae</taxon>
        <taxon>Escherichia</taxon>
    </lineage>
</organism>
<dbReference type="InterPro" id="IPR029063">
    <property type="entry name" value="SAM-dependent_MTases_sf"/>
</dbReference>
<dbReference type="Pfam" id="PF13578">
    <property type="entry name" value="Methyltransf_24"/>
    <property type="match status" value="1"/>
</dbReference>
<dbReference type="AlphaFoldDB" id="A0A376Y2W6"/>
<reference evidence="3 4" key="1">
    <citation type="submission" date="2018-06" db="EMBL/GenBank/DDBJ databases">
        <authorList>
            <consortium name="Pathogen Informatics"/>
            <person name="Doyle S."/>
        </authorList>
    </citation>
    <scope>NUCLEOTIDE SEQUENCE [LARGE SCALE GENOMIC DNA]</scope>
    <source>
        <strain evidence="3 4">NCTC9117</strain>
    </source>
</reference>
<dbReference type="PANTHER" id="PTHR40048">
    <property type="entry name" value="RHAMNOSYL O-METHYLTRANSFERASE"/>
    <property type="match status" value="1"/>
</dbReference>
<dbReference type="GO" id="GO:0008168">
    <property type="term" value="F:methyltransferase activity"/>
    <property type="evidence" value="ECO:0007669"/>
    <property type="project" value="UniProtKB-KW"/>
</dbReference>
<protein>
    <submittedName>
        <fullName evidence="3">Chromosome segregation protein SMC</fullName>
    </submittedName>
</protein>
<dbReference type="GO" id="GO:0071770">
    <property type="term" value="P:DIM/DIP cell wall layer assembly"/>
    <property type="evidence" value="ECO:0007669"/>
    <property type="project" value="TreeGrafter"/>
</dbReference>
<dbReference type="EMBL" id="UGDC01000003">
    <property type="protein sequence ID" value="STJ78675.1"/>
    <property type="molecule type" value="Genomic_DNA"/>
</dbReference>
<dbReference type="PANTHER" id="PTHR40048:SF1">
    <property type="entry name" value="RHAMNOSYL O-METHYLTRANSFERASE"/>
    <property type="match status" value="1"/>
</dbReference>
<evidence type="ECO:0000256" key="2">
    <source>
        <dbReference type="ARBA" id="ARBA00022679"/>
    </source>
</evidence>
<name>A0A376Y2W6_ECOLX</name>
<dbReference type="RefSeq" id="WP_023154147.1">
    <property type="nucleotide sequence ID" value="NZ_BGNS01000145.1"/>
</dbReference>
<evidence type="ECO:0000256" key="1">
    <source>
        <dbReference type="ARBA" id="ARBA00022603"/>
    </source>
</evidence>
<dbReference type="GO" id="GO:0005886">
    <property type="term" value="C:plasma membrane"/>
    <property type="evidence" value="ECO:0007669"/>
    <property type="project" value="TreeGrafter"/>
</dbReference>
<dbReference type="SUPFAM" id="SSF53335">
    <property type="entry name" value="S-adenosyl-L-methionine-dependent methyltransferases"/>
    <property type="match status" value="1"/>
</dbReference>
<keyword evidence="2" id="KW-0808">Transferase</keyword>